<evidence type="ECO:0000256" key="9">
    <source>
        <dbReference type="ARBA" id="ARBA00069781"/>
    </source>
</evidence>
<dbReference type="InterPro" id="IPR000387">
    <property type="entry name" value="Tyr_Pase_dom"/>
</dbReference>
<evidence type="ECO:0000259" key="13">
    <source>
        <dbReference type="PROSITE" id="PS50191"/>
    </source>
</evidence>
<keyword evidence="15" id="KW-1185">Reference proteome</keyword>
<dbReference type="InterPro" id="IPR003595">
    <property type="entry name" value="Tyr_Pase_cat"/>
</dbReference>
<evidence type="ECO:0000256" key="7">
    <source>
        <dbReference type="ARBA" id="ARBA00055430"/>
    </source>
</evidence>
<keyword evidence="6" id="KW-0007">Acetylation</keyword>
<sequence length="665" mass="74543">MAALLTAEQELAVSSFLEIVNKIRKRSNASPVSRHTAQKFLTARKFDVTRAVSLYEQHEATRQREGLVNLDPLSDPLKSELETGKFTILPTRDSTGATIAVFTARIHSPQTSTHQTTLQGIVYQLDAALTDPDTQRYGLVFIYDMSESKYANFDYDLSQKILTMLKGGYPAKLKKVLIVTAPLWFKAPFKILRLFVREKLRDRVYTVSLPQLPLHIPRGSLPVQLGGTLEPGHHDTWLENCAKLMTRNCDLECEDVVSMDRVNGTTHIEIVSNPKQDGMMVAEVSESVLCGGNVSEEEEEEVVEITNKHSPKWNSNANATNRGGGSPMPPISSASSGFSDDDSLHCDTNCGFSLPQFIEIVRSKGRAGLIAEYEEIKSRSPDGTFQHAKARANTPKNRYSDVLCYDHSRVLLSQIDDDPNSDYINANFVDGYKQKNAFISTQGPLYKTSGDFWRMVWEQQSLVIVMTTRVKERMRVKCDQYWPEEQGMDVTYGNFLISNYNVESHADFIITSLLLSNTKTEEIRDVTHLQYTSWPDYGVPHSANAMLGFIARVRDCQSSMLGALGDTWAGHPRGPPIIVHCSAGIGRTGTFCTLDICISRLEDNGTVDVRGTVERIRSQRAHSIQMPDQYIFCHLALIEYALDKKLIVSPPDLTSFEFTRSDESE</sequence>
<dbReference type="InterPro" id="IPR050348">
    <property type="entry name" value="Protein-Tyr_Phosphatase"/>
</dbReference>
<dbReference type="EC" id="3.1.3.48" evidence="2"/>
<comment type="subcellular location">
    <subcellularLocation>
        <location evidence="1">Cytoplasm</location>
    </subcellularLocation>
</comment>
<dbReference type="GO" id="GO:0004725">
    <property type="term" value="F:protein tyrosine phosphatase activity"/>
    <property type="evidence" value="ECO:0007669"/>
    <property type="project" value="UniProtKB-EC"/>
</dbReference>
<evidence type="ECO:0000259" key="12">
    <source>
        <dbReference type="PROSITE" id="PS50056"/>
    </source>
</evidence>
<dbReference type="Pfam" id="PF00102">
    <property type="entry name" value="Y_phosphatase"/>
    <property type="match status" value="1"/>
</dbReference>
<dbReference type="GO" id="GO:0048666">
    <property type="term" value="P:neuron development"/>
    <property type="evidence" value="ECO:0007669"/>
    <property type="project" value="UniProtKB-ARBA"/>
</dbReference>
<dbReference type="Gene3D" id="3.40.525.10">
    <property type="entry name" value="CRAL-TRIO lipid binding domain"/>
    <property type="match status" value="1"/>
</dbReference>
<dbReference type="SMART" id="SM00194">
    <property type="entry name" value="PTPc"/>
    <property type="match status" value="1"/>
</dbReference>
<dbReference type="OrthoDB" id="10051650at2759"/>
<dbReference type="PROSITE" id="PS50055">
    <property type="entry name" value="TYR_PHOSPHATASE_PTP"/>
    <property type="match status" value="1"/>
</dbReference>
<organism evidence="14 15">
    <name type="scientific">Bemisia tabaci</name>
    <name type="common">Sweetpotato whitefly</name>
    <name type="synonym">Aleurodes tabaci</name>
    <dbReference type="NCBI Taxonomy" id="7038"/>
    <lineage>
        <taxon>Eukaryota</taxon>
        <taxon>Metazoa</taxon>
        <taxon>Ecdysozoa</taxon>
        <taxon>Arthropoda</taxon>
        <taxon>Hexapoda</taxon>
        <taxon>Insecta</taxon>
        <taxon>Pterygota</taxon>
        <taxon>Neoptera</taxon>
        <taxon>Paraneoptera</taxon>
        <taxon>Hemiptera</taxon>
        <taxon>Sternorrhyncha</taxon>
        <taxon>Aleyrodoidea</taxon>
        <taxon>Aleyrodidae</taxon>
        <taxon>Aleyrodinae</taxon>
        <taxon>Bemisia</taxon>
    </lineage>
</organism>
<evidence type="ECO:0000313" key="15">
    <source>
        <dbReference type="Proteomes" id="UP001152759"/>
    </source>
</evidence>
<feature type="compositionally biased region" description="Polar residues" evidence="10">
    <location>
        <begin position="312"/>
        <end position="321"/>
    </location>
</feature>
<dbReference type="PROSITE" id="PS00383">
    <property type="entry name" value="TYR_PHOSPHATASE_1"/>
    <property type="match status" value="1"/>
</dbReference>
<dbReference type="PROSITE" id="PS50056">
    <property type="entry name" value="TYR_PHOSPHATASE_2"/>
    <property type="match status" value="1"/>
</dbReference>
<dbReference type="PANTHER" id="PTHR19134:SF534">
    <property type="entry name" value="LD27988P"/>
    <property type="match status" value="1"/>
</dbReference>
<evidence type="ECO:0000256" key="4">
    <source>
        <dbReference type="ARBA" id="ARBA00022801"/>
    </source>
</evidence>
<dbReference type="SMART" id="SM00516">
    <property type="entry name" value="SEC14"/>
    <property type="match status" value="1"/>
</dbReference>
<evidence type="ECO:0000256" key="1">
    <source>
        <dbReference type="ARBA" id="ARBA00004496"/>
    </source>
</evidence>
<evidence type="ECO:0000256" key="8">
    <source>
        <dbReference type="ARBA" id="ARBA00060781"/>
    </source>
</evidence>
<dbReference type="FunFam" id="3.90.190.10:FF:000026">
    <property type="entry name" value="tyrosine-protein phosphatase non-receptor type 9"/>
    <property type="match status" value="1"/>
</dbReference>
<dbReference type="KEGG" id="btab:109031632"/>
<dbReference type="SUPFAM" id="SSF52087">
    <property type="entry name" value="CRAL/TRIO domain"/>
    <property type="match status" value="1"/>
</dbReference>
<dbReference type="PANTHER" id="PTHR19134">
    <property type="entry name" value="RECEPTOR-TYPE TYROSINE-PROTEIN PHOSPHATASE"/>
    <property type="match status" value="1"/>
</dbReference>
<dbReference type="SUPFAM" id="SSF52799">
    <property type="entry name" value="(Phosphotyrosine protein) phosphatases II"/>
    <property type="match status" value="1"/>
</dbReference>
<gene>
    <name evidence="14" type="ORF">BEMITA_LOCUS1690</name>
</gene>
<comment type="similarity">
    <text evidence="8">Belongs to the protein-tyrosine phosphatase family. Non-receptor class 3 subfamily.</text>
</comment>
<name>A0A9N9ZY95_BEMTA</name>
<dbReference type="FunFam" id="3.40.525.10:FF:000005">
    <property type="entry name" value="Tyrosine-protein phosphatase non-receptor type 9"/>
    <property type="match status" value="1"/>
</dbReference>
<dbReference type="Proteomes" id="UP001152759">
    <property type="component" value="Chromosome 1"/>
</dbReference>
<evidence type="ECO:0000256" key="2">
    <source>
        <dbReference type="ARBA" id="ARBA00013064"/>
    </source>
</evidence>
<reference evidence="14" key="1">
    <citation type="submission" date="2021-12" db="EMBL/GenBank/DDBJ databases">
        <authorList>
            <person name="King R."/>
        </authorList>
    </citation>
    <scope>NUCLEOTIDE SEQUENCE</scope>
</reference>
<evidence type="ECO:0000313" key="14">
    <source>
        <dbReference type="EMBL" id="CAH0382106.1"/>
    </source>
</evidence>
<evidence type="ECO:0000259" key="11">
    <source>
        <dbReference type="PROSITE" id="PS50055"/>
    </source>
</evidence>
<dbReference type="EMBL" id="OU963862">
    <property type="protein sequence ID" value="CAH0382106.1"/>
    <property type="molecule type" value="Genomic_DNA"/>
</dbReference>
<dbReference type="PRINTS" id="PR00700">
    <property type="entry name" value="PRTYPHPHTASE"/>
</dbReference>
<dbReference type="InterPro" id="IPR036865">
    <property type="entry name" value="CRAL-TRIO_dom_sf"/>
</dbReference>
<keyword evidence="3" id="KW-0963">Cytoplasm</keyword>
<dbReference type="InterPro" id="IPR001251">
    <property type="entry name" value="CRAL-TRIO_dom"/>
</dbReference>
<dbReference type="Pfam" id="PF00650">
    <property type="entry name" value="CRAL_TRIO"/>
    <property type="match status" value="1"/>
</dbReference>
<dbReference type="SMART" id="SM00404">
    <property type="entry name" value="PTPc_motif"/>
    <property type="match status" value="1"/>
</dbReference>
<dbReference type="InterPro" id="IPR016130">
    <property type="entry name" value="Tyr_Pase_AS"/>
</dbReference>
<dbReference type="InterPro" id="IPR029021">
    <property type="entry name" value="Prot-tyrosine_phosphatase-like"/>
</dbReference>
<feature type="domain" description="Tyrosine-protein phosphatase" evidence="11">
    <location>
        <begin position="369"/>
        <end position="640"/>
    </location>
</feature>
<keyword evidence="5" id="KW-0904">Protein phosphatase</keyword>
<dbReference type="PROSITE" id="PS50191">
    <property type="entry name" value="CRAL_TRIO"/>
    <property type="match status" value="1"/>
</dbReference>
<evidence type="ECO:0000256" key="3">
    <source>
        <dbReference type="ARBA" id="ARBA00022490"/>
    </source>
</evidence>
<dbReference type="InterPro" id="IPR036273">
    <property type="entry name" value="CRAL/TRIO_N_dom_sf"/>
</dbReference>
<feature type="region of interest" description="Disordered" evidence="10">
    <location>
        <begin position="305"/>
        <end position="339"/>
    </location>
</feature>
<accession>A0A9N9ZY95</accession>
<keyword evidence="4" id="KW-0378">Hydrolase</keyword>
<dbReference type="GO" id="GO:0005737">
    <property type="term" value="C:cytoplasm"/>
    <property type="evidence" value="ECO:0007669"/>
    <property type="project" value="UniProtKB-SubCell"/>
</dbReference>
<dbReference type="SUPFAM" id="SSF46938">
    <property type="entry name" value="CRAL/TRIO N-terminal domain"/>
    <property type="match status" value="1"/>
</dbReference>
<proteinExistence type="inferred from homology"/>
<protein>
    <recommendedName>
        <fullName evidence="9">Tyrosine-protein phosphatase non-receptor type 9</fullName>
        <ecNumber evidence="2">3.1.3.48</ecNumber>
    </recommendedName>
</protein>
<dbReference type="Gene3D" id="3.90.190.10">
    <property type="entry name" value="Protein tyrosine phosphatase superfamily"/>
    <property type="match status" value="1"/>
</dbReference>
<evidence type="ECO:0000256" key="6">
    <source>
        <dbReference type="ARBA" id="ARBA00022990"/>
    </source>
</evidence>
<feature type="domain" description="CRAL-TRIO" evidence="13">
    <location>
        <begin position="74"/>
        <end position="233"/>
    </location>
</feature>
<evidence type="ECO:0000256" key="10">
    <source>
        <dbReference type="SAM" id="MobiDB-lite"/>
    </source>
</evidence>
<dbReference type="CDD" id="cd14543">
    <property type="entry name" value="PTPc-N9"/>
    <property type="match status" value="1"/>
</dbReference>
<evidence type="ECO:0000256" key="5">
    <source>
        <dbReference type="ARBA" id="ARBA00022912"/>
    </source>
</evidence>
<feature type="domain" description="Tyrosine specific protein phosphatases" evidence="12">
    <location>
        <begin position="547"/>
        <end position="631"/>
    </location>
</feature>
<dbReference type="AlphaFoldDB" id="A0A9N9ZY95"/>
<dbReference type="InterPro" id="IPR000242">
    <property type="entry name" value="PTP_cat"/>
</dbReference>
<comment type="function">
    <text evidence="7">Protein-tyrosine phosphatase that could participate in the transfer of hydrophobic ligands or in functions of the Golgi apparatus.</text>
</comment>
<dbReference type="CDD" id="cd00170">
    <property type="entry name" value="SEC14"/>
    <property type="match status" value="1"/>
</dbReference>